<name>A0A5C0UD55_9PROT</name>
<dbReference type="InterPro" id="IPR053905">
    <property type="entry name" value="EF-G-like_DII"/>
</dbReference>
<dbReference type="InterPro" id="IPR044145">
    <property type="entry name" value="IF2_II"/>
</dbReference>
<evidence type="ECO:0000313" key="13">
    <source>
        <dbReference type="Proteomes" id="UP000325155"/>
    </source>
</evidence>
<evidence type="ECO:0000256" key="9">
    <source>
        <dbReference type="RuleBase" id="RU000644"/>
    </source>
</evidence>
<dbReference type="OrthoDB" id="9811804at2"/>
<dbReference type="NCBIfam" id="TIGR00487">
    <property type="entry name" value="IF-2"/>
    <property type="match status" value="1"/>
</dbReference>
<feature type="compositionally biased region" description="Polar residues" evidence="10">
    <location>
        <begin position="229"/>
        <end position="242"/>
    </location>
</feature>
<dbReference type="Pfam" id="PF00009">
    <property type="entry name" value="GTP_EFTU"/>
    <property type="match status" value="1"/>
</dbReference>
<evidence type="ECO:0000256" key="3">
    <source>
        <dbReference type="ARBA" id="ARBA00022540"/>
    </source>
</evidence>
<dbReference type="AlphaFoldDB" id="A0A5C0UD55"/>
<dbReference type="SUPFAM" id="SSF52156">
    <property type="entry name" value="Initiation factor IF2/eIF5b, domain 3"/>
    <property type="match status" value="1"/>
</dbReference>
<dbReference type="InterPro" id="IPR027417">
    <property type="entry name" value="P-loop_NTPase"/>
</dbReference>
<dbReference type="CDD" id="cd03702">
    <property type="entry name" value="IF2_mtIF2_II"/>
    <property type="match status" value="1"/>
</dbReference>
<dbReference type="FunFam" id="3.40.50.10050:FF:000001">
    <property type="entry name" value="Translation initiation factor IF-2"/>
    <property type="match status" value="1"/>
</dbReference>
<dbReference type="FunFam" id="2.40.30.10:FF:000054">
    <property type="entry name" value="Translation initiation factor IF-2"/>
    <property type="match status" value="1"/>
</dbReference>
<evidence type="ECO:0000256" key="5">
    <source>
        <dbReference type="ARBA" id="ARBA00022917"/>
    </source>
</evidence>
<dbReference type="Gene3D" id="3.40.50.10050">
    <property type="entry name" value="Translation initiation factor IF- 2, domain 3"/>
    <property type="match status" value="1"/>
</dbReference>
<feature type="compositionally biased region" description="Basic and acidic residues" evidence="10">
    <location>
        <begin position="1"/>
        <end position="19"/>
    </location>
</feature>
<comment type="similarity">
    <text evidence="1 8 9">Belongs to the TRAFAC class translation factor GTPase superfamily. Classic translation factor GTPase family. IF-2 subfamily.</text>
</comment>
<feature type="compositionally biased region" description="Basic and acidic residues" evidence="10">
    <location>
        <begin position="389"/>
        <end position="409"/>
    </location>
</feature>
<dbReference type="InterPro" id="IPR000178">
    <property type="entry name" value="TF_IF2_bacterial-like"/>
</dbReference>
<organism evidence="12 13">
    <name type="scientific">Candidatus Cytomitobacter indipagum</name>
    <dbReference type="NCBI Taxonomy" id="2601575"/>
    <lineage>
        <taxon>Bacteria</taxon>
        <taxon>Pseudomonadati</taxon>
        <taxon>Pseudomonadota</taxon>
        <taxon>Alphaproteobacteria</taxon>
        <taxon>Holosporales</taxon>
        <taxon>Holosporaceae</taxon>
        <taxon>Candidatus Cytomitobacter</taxon>
    </lineage>
</organism>
<keyword evidence="5 8" id="KW-0648">Protein biosynthesis</keyword>
<dbReference type="InterPro" id="IPR000795">
    <property type="entry name" value="T_Tr_GTP-bd_dom"/>
</dbReference>
<dbReference type="InterPro" id="IPR015760">
    <property type="entry name" value="TIF_IF2"/>
</dbReference>
<dbReference type="CDD" id="cd01887">
    <property type="entry name" value="IF2_eIF5B"/>
    <property type="match status" value="1"/>
</dbReference>
<comment type="function">
    <text evidence="7 8 9">One of the essential components for the initiation of protein synthesis. Protects formylmethionyl-tRNA from spontaneous hydrolysis and promotes its binding to the 30S ribosomal subunits. Also involved in the hydrolysis of GTP during the formation of the 70S ribosomal complex.</text>
</comment>
<dbReference type="KEGG" id="cip:FZC35_01050"/>
<dbReference type="InterPro" id="IPR023115">
    <property type="entry name" value="TIF_IF2_dom3"/>
</dbReference>
<comment type="caution">
    <text evidence="8">Lacks conserved residue(s) required for the propagation of feature annotation.</text>
</comment>
<protein>
    <recommendedName>
        <fullName evidence="2 8">Translation initiation factor IF-2</fullName>
    </recommendedName>
</protein>
<dbReference type="GO" id="GO:0005737">
    <property type="term" value="C:cytoplasm"/>
    <property type="evidence" value="ECO:0007669"/>
    <property type="project" value="UniProtKB-SubCell"/>
</dbReference>
<dbReference type="Proteomes" id="UP000325155">
    <property type="component" value="Chromosome"/>
</dbReference>
<reference evidence="12 13" key="1">
    <citation type="submission" date="2019-08" db="EMBL/GenBank/DDBJ databases">
        <title>Highly reduced genomes of protist endosymbionts show evolutionary convergence.</title>
        <authorList>
            <person name="George E."/>
            <person name="Husnik F."/>
            <person name="Tashyreva D."/>
            <person name="Prokopchuk G."/>
            <person name="Horak A."/>
            <person name="Kwong W.K."/>
            <person name="Lukes J."/>
            <person name="Keeling P.J."/>
        </authorList>
    </citation>
    <scope>NUCLEOTIDE SEQUENCE [LARGE SCALE GENOMIC DNA]</scope>
    <source>
        <strain evidence="12">1605</strain>
    </source>
</reference>
<feature type="binding site" evidence="8">
    <location>
        <begin position="637"/>
        <end position="640"/>
    </location>
    <ligand>
        <name>GTP</name>
        <dbReference type="ChEBI" id="CHEBI:37565"/>
    </ligand>
</feature>
<dbReference type="FunFam" id="3.40.50.300:FF:000019">
    <property type="entry name" value="Translation initiation factor IF-2"/>
    <property type="match status" value="1"/>
</dbReference>
<keyword evidence="13" id="KW-1185">Reference proteome</keyword>
<keyword evidence="8" id="KW-0963">Cytoplasm</keyword>
<dbReference type="GO" id="GO:0003743">
    <property type="term" value="F:translation initiation factor activity"/>
    <property type="evidence" value="ECO:0007669"/>
    <property type="project" value="UniProtKB-UniRule"/>
</dbReference>
<dbReference type="SUPFAM" id="SSF50447">
    <property type="entry name" value="Translation proteins"/>
    <property type="match status" value="2"/>
</dbReference>
<keyword evidence="4 8" id="KW-0547">Nucleotide-binding</keyword>
<dbReference type="Pfam" id="PF11987">
    <property type="entry name" value="IF-2"/>
    <property type="match status" value="1"/>
</dbReference>
<feature type="region of interest" description="Disordered" evidence="10">
    <location>
        <begin position="135"/>
        <end position="182"/>
    </location>
</feature>
<evidence type="ECO:0000256" key="8">
    <source>
        <dbReference type="HAMAP-Rule" id="MF_00100"/>
    </source>
</evidence>
<feature type="compositionally biased region" description="Polar residues" evidence="10">
    <location>
        <begin position="72"/>
        <end position="86"/>
    </location>
</feature>
<dbReference type="InterPro" id="IPR005225">
    <property type="entry name" value="Small_GTP-bd"/>
</dbReference>
<dbReference type="SUPFAM" id="SSF52540">
    <property type="entry name" value="P-loop containing nucleoside triphosphate hydrolases"/>
    <property type="match status" value="1"/>
</dbReference>
<feature type="compositionally biased region" description="Basic and acidic residues" evidence="10">
    <location>
        <begin position="39"/>
        <end position="57"/>
    </location>
</feature>
<gene>
    <name evidence="8" type="primary">infB</name>
    <name evidence="12" type="ORF">FZC35_01050</name>
</gene>
<evidence type="ECO:0000313" key="12">
    <source>
        <dbReference type="EMBL" id="QEK37966.1"/>
    </source>
</evidence>
<evidence type="ECO:0000256" key="6">
    <source>
        <dbReference type="ARBA" id="ARBA00023134"/>
    </source>
</evidence>
<keyword evidence="3 8" id="KW-0396">Initiation factor</keyword>
<feature type="domain" description="Tr-type G" evidence="11">
    <location>
        <begin position="527"/>
        <end position="697"/>
    </location>
</feature>
<feature type="region of interest" description="Disordered" evidence="10">
    <location>
        <begin position="387"/>
        <end position="409"/>
    </location>
</feature>
<dbReference type="EMBL" id="CP043315">
    <property type="protein sequence ID" value="QEK37966.1"/>
    <property type="molecule type" value="Genomic_DNA"/>
</dbReference>
<dbReference type="CDD" id="cd03692">
    <property type="entry name" value="mtIF2_IVc"/>
    <property type="match status" value="1"/>
</dbReference>
<dbReference type="Pfam" id="PF22042">
    <property type="entry name" value="EF-G_D2"/>
    <property type="match status" value="1"/>
</dbReference>
<feature type="compositionally biased region" description="Low complexity" evidence="10">
    <location>
        <begin position="23"/>
        <end position="35"/>
    </location>
</feature>
<feature type="region of interest" description="Disordered" evidence="10">
    <location>
        <begin position="229"/>
        <end position="269"/>
    </location>
</feature>
<sequence length="1027" mass="113600">MNYTVKDRNNNKVTVEVRKKFSKSGTTDSKKSGGFNSHAQDRSRVLEESFNKVRENSINRFSSPFSAKKEVNVNNDSRSQSSSENKSPVRKSPVNNESKNSSTSENRNYSNRQKSYAGIDRSKAYSAIGSENRSYVRNNNYAGPGNNRSYTGPGERGYVGNRNDSSSNRVDRNKSYVGNDRPPRKVNFNQEAIGKVTEMKRDLLKGAMGSSLNPLNKILNTGEKKTEFRTYTPNRSQGSFNRNRPDSGGRFGPGNNRFSSGGGGFGGNRFNNNGGGFGGNRFNNNGGGNGFGGNRFNNSGGGGGFGGNRFNNNSGGGFNRPGNFHRKDDSRPSFRPGSESRLNAFKLSKGRAFIPSDKKPFQKSFSSFAPSFMSKSSEGRKFATKKKFFKQDGDKKQNRFRQEEGPSEERFSHQFLGKINSAEDIEIDSNMYFNKRFRNSQRVKDAVVRNVEIPFEGIDPMNLANQMAVKLNVLHAKLESLDLSKSDIIEPEMALIIVEEMGHKAEVMTNKDMEIIPDVGNEDDYEPRCPIVTIVGHVDHGKTSLLDALRKTNIVSGESGGITQAIGASQVFLNENKFVTFVDTPGHEAFTSMRVRGVEITDIVVLVIAADDGIKDQTVEAIQHIQNAKVPFIVCYTKIDKPDSNIDNIRQKLLIHNIVVESMSGEILEVEVSAMKNKNLDKLLEMLLLQAEMLELRGNNKCKASGIVIESRLDRHKGPVATVLIKNGKLDYADHFIVGDTYGKIRNMTLPNDKKTKSATTSIPVEIMGLNDVPSPGDLLIEVDSEKEARSISEYRVNLKKRVVVKKKEVDILAYFNEEKAKNINLIVKADVAGSLEAIVAAVSKIEYESIDINVVGKGNGALTDSDVLLAKTSDSTIICFKVNIPSSVAGLAKEHNIKIKRFSVIYELIDYVKSMAEGILAPTEEEKILGTAVIKEIFVKKKIGTIAGCGVEEGIIKVKTKGRVIRNGKEIYIGDILSLKQRQYDKVEIPANQECGIIMEGFTDFHIGDQIESFIIKNIAKKDIDE</sequence>
<evidence type="ECO:0000256" key="4">
    <source>
        <dbReference type="ARBA" id="ARBA00022741"/>
    </source>
</evidence>
<evidence type="ECO:0000256" key="10">
    <source>
        <dbReference type="SAM" id="MobiDB-lite"/>
    </source>
</evidence>
<feature type="binding site" evidence="8">
    <location>
        <begin position="536"/>
        <end position="543"/>
    </location>
    <ligand>
        <name>GTP</name>
        <dbReference type="ChEBI" id="CHEBI:37565"/>
    </ligand>
</feature>
<dbReference type="InterPro" id="IPR036925">
    <property type="entry name" value="TIF_IF2_dom3_sf"/>
</dbReference>
<dbReference type="GO" id="GO:0005525">
    <property type="term" value="F:GTP binding"/>
    <property type="evidence" value="ECO:0007669"/>
    <property type="project" value="UniProtKB-KW"/>
</dbReference>
<dbReference type="HAMAP" id="MF_00100_B">
    <property type="entry name" value="IF_2_B"/>
    <property type="match status" value="1"/>
</dbReference>
<evidence type="ECO:0000259" key="11">
    <source>
        <dbReference type="PROSITE" id="PS51722"/>
    </source>
</evidence>
<dbReference type="RefSeq" id="WP_148980813.1">
    <property type="nucleotide sequence ID" value="NZ_CP043315.1"/>
</dbReference>
<feature type="compositionally biased region" description="Low complexity" evidence="10">
    <location>
        <begin position="95"/>
        <end position="108"/>
    </location>
</feature>
<dbReference type="GO" id="GO:0003924">
    <property type="term" value="F:GTPase activity"/>
    <property type="evidence" value="ECO:0007669"/>
    <property type="project" value="UniProtKB-UniRule"/>
</dbReference>
<evidence type="ECO:0000256" key="1">
    <source>
        <dbReference type="ARBA" id="ARBA00007733"/>
    </source>
</evidence>
<dbReference type="Gene3D" id="2.40.30.10">
    <property type="entry name" value="Translation factors"/>
    <property type="match status" value="2"/>
</dbReference>
<feature type="binding site" evidence="8">
    <location>
        <begin position="583"/>
        <end position="587"/>
    </location>
    <ligand>
        <name>GTP</name>
        <dbReference type="ChEBI" id="CHEBI:37565"/>
    </ligand>
</feature>
<feature type="region of interest" description="Disordered" evidence="10">
    <location>
        <begin position="1"/>
        <end position="118"/>
    </location>
</feature>
<dbReference type="InterPro" id="IPR009000">
    <property type="entry name" value="Transl_B-barrel_sf"/>
</dbReference>
<feature type="compositionally biased region" description="Polar residues" evidence="10">
    <location>
        <begin position="135"/>
        <end position="150"/>
    </location>
</feature>
<dbReference type="Gene3D" id="3.40.50.300">
    <property type="entry name" value="P-loop containing nucleotide triphosphate hydrolases"/>
    <property type="match status" value="1"/>
</dbReference>
<dbReference type="PROSITE" id="PS51722">
    <property type="entry name" value="G_TR_2"/>
    <property type="match status" value="1"/>
</dbReference>
<dbReference type="FunFam" id="2.40.30.10:FF:000008">
    <property type="entry name" value="Translation initiation factor IF-2"/>
    <property type="match status" value="1"/>
</dbReference>
<evidence type="ECO:0000256" key="2">
    <source>
        <dbReference type="ARBA" id="ARBA00020675"/>
    </source>
</evidence>
<accession>A0A5C0UD55</accession>
<evidence type="ECO:0000256" key="7">
    <source>
        <dbReference type="ARBA" id="ARBA00025162"/>
    </source>
</evidence>
<keyword evidence="6 8" id="KW-0342">GTP-binding</keyword>
<feature type="region of interest" description="Disordered" evidence="10">
    <location>
        <begin position="303"/>
        <end position="341"/>
    </location>
</feature>
<proteinExistence type="inferred from homology"/>
<dbReference type="NCBIfam" id="TIGR00231">
    <property type="entry name" value="small_GTP"/>
    <property type="match status" value="1"/>
</dbReference>
<dbReference type="PANTHER" id="PTHR43381">
    <property type="entry name" value="TRANSLATION INITIATION FACTOR IF-2-RELATED"/>
    <property type="match status" value="1"/>
</dbReference>
<dbReference type="PANTHER" id="PTHR43381:SF5">
    <property type="entry name" value="TR-TYPE G DOMAIN-CONTAINING PROTEIN"/>
    <property type="match status" value="1"/>
</dbReference>
<feature type="compositionally biased region" description="Gly residues" evidence="10">
    <location>
        <begin position="260"/>
        <end position="269"/>
    </location>
</feature>
<comment type="subcellular location">
    <subcellularLocation>
        <location evidence="8">Cytoplasm</location>
    </subcellularLocation>
</comment>